<keyword evidence="2 4" id="KW-0378">Hydrolase</keyword>
<gene>
    <name evidence="6" type="ORF">GCM10023313_18260</name>
</gene>
<evidence type="ECO:0000313" key="6">
    <source>
        <dbReference type="EMBL" id="GAA4915169.1"/>
    </source>
</evidence>
<dbReference type="EMBL" id="BAABJI010000002">
    <property type="protein sequence ID" value="GAA4915169.1"/>
    <property type="molecule type" value="Genomic_DNA"/>
</dbReference>
<dbReference type="PRINTS" id="PR00739">
    <property type="entry name" value="GLHYDRLASE26"/>
</dbReference>
<dbReference type="PANTHER" id="PTHR40079:SF4">
    <property type="entry name" value="GH26 DOMAIN-CONTAINING PROTEIN-RELATED"/>
    <property type="match status" value="1"/>
</dbReference>
<feature type="domain" description="GH26" evidence="5">
    <location>
        <begin position="1"/>
        <end position="174"/>
    </location>
</feature>
<evidence type="ECO:0000256" key="3">
    <source>
        <dbReference type="ARBA" id="ARBA00023295"/>
    </source>
</evidence>
<evidence type="ECO:0000256" key="2">
    <source>
        <dbReference type="ARBA" id="ARBA00022801"/>
    </source>
</evidence>
<protein>
    <recommendedName>
        <fullName evidence="5">GH26 domain-containing protein</fullName>
    </recommendedName>
</protein>
<accession>A0ABP9FT77</accession>
<dbReference type="Gene3D" id="3.20.20.80">
    <property type="entry name" value="Glycosidases"/>
    <property type="match status" value="1"/>
</dbReference>
<evidence type="ECO:0000256" key="4">
    <source>
        <dbReference type="PROSITE-ProRule" id="PRU01100"/>
    </source>
</evidence>
<dbReference type="InterPro" id="IPR022790">
    <property type="entry name" value="GH26_dom"/>
</dbReference>
<sequence length="181" mass="21100">MISDIDYVSGQLKQLQDQHIPVIWRPIHEAANQSFWWGAKGGAVYKKLYQVMFDRMVNHHGLKNLIWVYTTEPGDNDWYPGDEYVDIIGRDMYKTGDHGSQVAEYNRIYAQYGGKKMVAYTEAGSIPDPEILERENAGWSWFQIWSGDYTIGTTWNSVELWKKTFESTYVITLDEMPNLRD</sequence>
<keyword evidence="3 4" id="KW-0326">Glycosidase</keyword>
<evidence type="ECO:0000259" key="5">
    <source>
        <dbReference type="PROSITE" id="PS51764"/>
    </source>
</evidence>
<dbReference type="InterPro" id="IPR000805">
    <property type="entry name" value="Glyco_hydro_26"/>
</dbReference>
<evidence type="ECO:0000256" key="1">
    <source>
        <dbReference type="ARBA" id="ARBA00007754"/>
    </source>
</evidence>
<proteinExistence type="inferred from homology"/>
<feature type="active site" description="Nucleophile" evidence="4">
    <location>
        <position position="122"/>
    </location>
</feature>
<dbReference type="PROSITE" id="PS51764">
    <property type="entry name" value="GH26"/>
    <property type="match status" value="1"/>
</dbReference>
<evidence type="ECO:0000313" key="7">
    <source>
        <dbReference type="Proteomes" id="UP001501436"/>
    </source>
</evidence>
<dbReference type="SUPFAM" id="SSF51445">
    <property type="entry name" value="(Trans)glycosidases"/>
    <property type="match status" value="1"/>
</dbReference>
<dbReference type="Proteomes" id="UP001501436">
    <property type="component" value="Unassembled WGS sequence"/>
</dbReference>
<reference evidence="7" key="1">
    <citation type="journal article" date="2019" name="Int. J. Syst. Evol. Microbiol.">
        <title>The Global Catalogue of Microorganisms (GCM) 10K type strain sequencing project: providing services to taxonomists for standard genome sequencing and annotation.</title>
        <authorList>
            <consortium name="The Broad Institute Genomics Platform"/>
            <consortium name="The Broad Institute Genome Sequencing Center for Infectious Disease"/>
            <person name="Wu L."/>
            <person name="Ma J."/>
        </authorList>
    </citation>
    <scope>NUCLEOTIDE SEQUENCE [LARGE SCALE GENOMIC DNA]</scope>
    <source>
        <strain evidence="7">JCM 18283</strain>
    </source>
</reference>
<dbReference type="InterPro" id="IPR017853">
    <property type="entry name" value="GH"/>
</dbReference>
<dbReference type="Pfam" id="PF02156">
    <property type="entry name" value="Glyco_hydro_26"/>
    <property type="match status" value="1"/>
</dbReference>
<name>A0ABP9FT77_9SPHI</name>
<feature type="active site" description="Proton donor" evidence="4">
    <location>
        <position position="29"/>
    </location>
</feature>
<keyword evidence="7" id="KW-1185">Reference proteome</keyword>
<comment type="similarity">
    <text evidence="1 4">Belongs to the glycosyl hydrolase 26 family.</text>
</comment>
<comment type="caution">
    <text evidence="6">The sequence shown here is derived from an EMBL/GenBank/DDBJ whole genome shotgun (WGS) entry which is preliminary data.</text>
</comment>
<organism evidence="6 7">
    <name type="scientific">Mucilaginibacter defluvii</name>
    <dbReference type="NCBI Taxonomy" id="1196019"/>
    <lineage>
        <taxon>Bacteria</taxon>
        <taxon>Pseudomonadati</taxon>
        <taxon>Bacteroidota</taxon>
        <taxon>Sphingobacteriia</taxon>
        <taxon>Sphingobacteriales</taxon>
        <taxon>Sphingobacteriaceae</taxon>
        <taxon>Mucilaginibacter</taxon>
    </lineage>
</organism>
<dbReference type="PANTHER" id="PTHR40079">
    <property type="entry name" value="MANNAN ENDO-1,4-BETA-MANNOSIDASE E-RELATED"/>
    <property type="match status" value="1"/>
</dbReference>